<evidence type="ECO:0000256" key="1">
    <source>
        <dbReference type="SAM" id="MobiDB-lite"/>
    </source>
</evidence>
<feature type="compositionally biased region" description="Basic and acidic residues" evidence="1">
    <location>
        <begin position="75"/>
        <end position="87"/>
    </location>
</feature>
<feature type="compositionally biased region" description="Basic and acidic residues" evidence="1">
    <location>
        <begin position="230"/>
        <end position="246"/>
    </location>
</feature>
<dbReference type="Proteomes" id="UP001642484">
    <property type="component" value="Unassembled WGS sequence"/>
</dbReference>
<sequence>MAPEGRVDVNDAQLPELQESYSQAEQALCLEQKALRDANETLEQIQQEAVVWRQRVEELRHLRRRQDEASTADAQKMKTEAITRSQERESLNKLNAKVLELREKLAKQPDARQCAAKAVAEVEKSTQKRREETAMQREAKQEAIRIDMEAAQARLSMLADQKAERHQELCKWRRRLAVLRLGRAAASWKKQSRAEGIVRQSEEKLLRLRRQLSRKQGRLDEEVALQAMEQKRELEKEATAHRQQQEEREEELERLEDEVDALKERTAKAKELLRQHNALDEALGIWATDRCNEKQN</sequence>
<organism evidence="2 3">
    <name type="scientific">Durusdinium trenchii</name>
    <dbReference type="NCBI Taxonomy" id="1381693"/>
    <lineage>
        <taxon>Eukaryota</taxon>
        <taxon>Sar</taxon>
        <taxon>Alveolata</taxon>
        <taxon>Dinophyceae</taxon>
        <taxon>Suessiales</taxon>
        <taxon>Symbiodiniaceae</taxon>
        <taxon>Durusdinium</taxon>
    </lineage>
</organism>
<name>A0ABP0I535_9DINO</name>
<feature type="region of interest" description="Disordered" evidence="1">
    <location>
        <begin position="230"/>
        <end position="256"/>
    </location>
</feature>
<evidence type="ECO:0000313" key="2">
    <source>
        <dbReference type="EMBL" id="CAK8997056.1"/>
    </source>
</evidence>
<feature type="compositionally biased region" description="Acidic residues" evidence="1">
    <location>
        <begin position="247"/>
        <end position="256"/>
    </location>
</feature>
<evidence type="ECO:0000313" key="3">
    <source>
        <dbReference type="Proteomes" id="UP001642484"/>
    </source>
</evidence>
<dbReference type="EMBL" id="CAXAMN010001958">
    <property type="protein sequence ID" value="CAK8997056.1"/>
    <property type="molecule type" value="Genomic_DNA"/>
</dbReference>
<comment type="caution">
    <text evidence="2">The sequence shown here is derived from an EMBL/GenBank/DDBJ whole genome shotgun (WGS) entry which is preliminary data.</text>
</comment>
<proteinExistence type="predicted"/>
<reference evidence="2 3" key="1">
    <citation type="submission" date="2024-02" db="EMBL/GenBank/DDBJ databases">
        <authorList>
            <person name="Chen Y."/>
            <person name="Shah S."/>
            <person name="Dougan E. K."/>
            <person name="Thang M."/>
            <person name="Chan C."/>
        </authorList>
    </citation>
    <scope>NUCLEOTIDE SEQUENCE [LARGE SCALE GENOMIC DNA]</scope>
</reference>
<keyword evidence="3" id="KW-1185">Reference proteome</keyword>
<feature type="region of interest" description="Disordered" evidence="1">
    <location>
        <begin position="64"/>
        <end position="87"/>
    </location>
</feature>
<protein>
    <submittedName>
        <fullName evidence="2">Uncharacterized protein</fullName>
    </submittedName>
</protein>
<gene>
    <name evidence="2" type="ORF">CCMP2556_LOCUS4700</name>
</gene>
<accession>A0ABP0I535</accession>